<dbReference type="GO" id="GO:0007165">
    <property type="term" value="P:signal transduction"/>
    <property type="evidence" value="ECO:0007669"/>
    <property type="project" value="InterPro"/>
</dbReference>
<name>A0AAD8AA24_DIPPU</name>
<proteinExistence type="predicted"/>
<evidence type="ECO:0000259" key="1">
    <source>
        <dbReference type="PROSITE" id="PS50017"/>
    </source>
</evidence>
<dbReference type="AlphaFoldDB" id="A0AAD8AA24"/>
<dbReference type="EMBL" id="JASPKZ010002683">
    <property type="protein sequence ID" value="KAJ9595218.1"/>
    <property type="molecule type" value="Genomic_DNA"/>
</dbReference>
<keyword evidence="3" id="KW-1185">Reference proteome</keyword>
<protein>
    <recommendedName>
        <fullName evidence="1">Death domain-containing protein</fullName>
    </recommendedName>
</protein>
<feature type="domain" description="Death" evidence="1">
    <location>
        <begin position="10"/>
        <end position="79"/>
    </location>
</feature>
<gene>
    <name evidence="2" type="ORF">L9F63_013479</name>
</gene>
<dbReference type="Proteomes" id="UP001233999">
    <property type="component" value="Unassembled WGS sequence"/>
</dbReference>
<evidence type="ECO:0000313" key="2">
    <source>
        <dbReference type="EMBL" id="KAJ9595218.1"/>
    </source>
</evidence>
<comment type="caution">
    <text evidence="2">The sequence shown here is derived from an EMBL/GenBank/DDBJ whole genome shotgun (WGS) entry which is preliminary data.</text>
</comment>
<accession>A0AAD8AA24</accession>
<sequence>PEDNYMKKIWKRLSKEKTMDDMRRALQNDESFKEFQEEIKRELQAIIERNGDASTYEKIYSELAEIDNSDAPDDLESLIRQAVDLKIKSFPQDKKEEIFKKFDKIVDRDYRKQN</sequence>
<reference evidence="2" key="1">
    <citation type="journal article" date="2023" name="IScience">
        <title>Live-bearing cockroach genome reveals convergent evolutionary mechanisms linked to viviparity in insects and beyond.</title>
        <authorList>
            <person name="Fouks B."/>
            <person name="Harrison M.C."/>
            <person name="Mikhailova A.A."/>
            <person name="Marchal E."/>
            <person name="English S."/>
            <person name="Carruthers M."/>
            <person name="Jennings E.C."/>
            <person name="Chiamaka E.L."/>
            <person name="Frigard R.A."/>
            <person name="Pippel M."/>
            <person name="Attardo G.M."/>
            <person name="Benoit J.B."/>
            <person name="Bornberg-Bauer E."/>
            <person name="Tobe S.S."/>
        </authorList>
    </citation>
    <scope>NUCLEOTIDE SEQUENCE</scope>
    <source>
        <strain evidence="2">Stay&amp;Tobe</strain>
    </source>
</reference>
<feature type="non-terminal residue" evidence="2">
    <location>
        <position position="1"/>
    </location>
</feature>
<dbReference type="PROSITE" id="PS50017">
    <property type="entry name" value="DEATH_DOMAIN"/>
    <property type="match status" value="1"/>
</dbReference>
<evidence type="ECO:0000313" key="3">
    <source>
        <dbReference type="Proteomes" id="UP001233999"/>
    </source>
</evidence>
<dbReference type="InterPro" id="IPR000488">
    <property type="entry name" value="Death_dom"/>
</dbReference>
<reference evidence="2" key="2">
    <citation type="submission" date="2023-05" db="EMBL/GenBank/DDBJ databases">
        <authorList>
            <person name="Fouks B."/>
        </authorList>
    </citation>
    <scope>NUCLEOTIDE SEQUENCE</scope>
    <source>
        <strain evidence="2">Stay&amp;Tobe</strain>
        <tissue evidence="2">Testes</tissue>
    </source>
</reference>
<organism evidence="2 3">
    <name type="scientific">Diploptera punctata</name>
    <name type="common">Pacific beetle cockroach</name>
    <dbReference type="NCBI Taxonomy" id="6984"/>
    <lineage>
        <taxon>Eukaryota</taxon>
        <taxon>Metazoa</taxon>
        <taxon>Ecdysozoa</taxon>
        <taxon>Arthropoda</taxon>
        <taxon>Hexapoda</taxon>
        <taxon>Insecta</taxon>
        <taxon>Pterygota</taxon>
        <taxon>Neoptera</taxon>
        <taxon>Polyneoptera</taxon>
        <taxon>Dictyoptera</taxon>
        <taxon>Blattodea</taxon>
        <taxon>Blaberoidea</taxon>
        <taxon>Blaberidae</taxon>
        <taxon>Diplopterinae</taxon>
        <taxon>Diploptera</taxon>
    </lineage>
</organism>